<evidence type="ECO:0000259" key="1">
    <source>
        <dbReference type="Pfam" id="PF07714"/>
    </source>
</evidence>
<keyword evidence="3" id="KW-1185">Reference proteome</keyword>
<dbReference type="Gene3D" id="3.30.200.20">
    <property type="entry name" value="Phosphorylase Kinase, domain 1"/>
    <property type="match status" value="1"/>
</dbReference>
<dbReference type="Proteomes" id="UP001376459">
    <property type="component" value="Unassembled WGS sequence"/>
</dbReference>
<dbReference type="SUPFAM" id="SSF56112">
    <property type="entry name" value="Protein kinase-like (PK-like)"/>
    <property type="match status" value="1"/>
</dbReference>
<dbReference type="GO" id="GO:0016301">
    <property type="term" value="F:kinase activity"/>
    <property type="evidence" value="ECO:0007669"/>
    <property type="project" value="UniProtKB-KW"/>
</dbReference>
<dbReference type="Pfam" id="PF07714">
    <property type="entry name" value="PK_Tyr_Ser-Thr"/>
    <property type="match status" value="1"/>
</dbReference>
<organism evidence="2 3">
    <name type="scientific">Streptomyces machairae</name>
    <dbReference type="NCBI Taxonomy" id="3134109"/>
    <lineage>
        <taxon>Bacteria</taxon>
        <taxon>Bacillati</taxon>
        <taxon>Actinomycetota</taxon>
        <taxon>Actinomycetes</taxon>
        <taxon>Kitasatosporales</taxon>
        <taxon>Streptomycetaceae</taxon>
        <taxon>Streptomyces</taxon>
    </lineage>
</organism>
<keyword evidence="2" id="KW-0808">Transferase</keyword>
<gene>
    <name evidence="2" type="ORF">WKI71_14335</name>
</gene>
<dbReference type="Gene3D" id="1.10.510.10">
    <property type="entry name" value="Transferase(Phosphotransferase) domain 1"/>
    <property type="match status" value="1"/>
</dbReference>
<name>A0ABU8UJW0_9ACTN</name>
<sequence>MAGLFAGRYRLLGQRGPSRRMWAAHDTWTGVPVVVHRYPRQDAPQERFLREARALAELRHPNVVRVVDHGVEGGEPYLVAEFVDGVTLAELQLGSGPGSPSGCSPSWWRMSCPRWRPCTSAAWCADRRAGTACCCGRTGRW</sequence>
<evidence type="ECO:0000313" key="2">
    <source>
        <dbReference type="EMBL" id="MEJ8669210.1"/>
    </source>
</evidence>
<dbReference type="InterPro" id="IPR011009">
    <property type="entry name" value="Kinase-like_dom_sf"/>
</dbReference>
<evidence type="ECO:0000313" key="3">
    <source>
        <dbReference type="Proteomes" id="UP001376459"/>
    </source>
</evidence>
<accession>A0ABU8UJW0</accession>
<keyword evidence="2" id="KW-0418">Kinase</keyword>
<protein>
    <submittedName>
        <fullName evidence="2">Protein kinase</fullName>
    </submittedName>
</protein>
<reference evidence="2 3" key="1">
    <citation type="submission" date="2024-03" db="EMBL/GenBank/DDBJ databases">
        <title>Novel Streptomyces species of biotechnological and ecological value are a feature of Machair soil.</title>
        <authorList>
            <person name="Prole J.R."/>
            <person name="Goodfellow M."/>
            <person name="Allenby N."/>
            <person name="Ward A.C."/>
        </authorList>
    </citation>
    <scope>NUCLEOTIDE SEQUENCE [LARGE SCALE GENOMIC DNA]</scope>
    <source>
        <strain evidence="2 3">MS1.AVA.1</strain>
    </source>
</reference>
<dbReference type="EMBL" id="JBBKAK010000001">
    <property type="protein sequence ID" value="MEJ8669210.1"/>
    <property type="molecule type" value="Genomic_DNA"/>
</dbReference>
<comment type="caution">
    <text evidence="2">The sequence shown here is derived from an EMBL/GenBank/DDBJ whole genome shotgun (WGS) entry which is preliminary data.</text>
</comment>
<feature type="domain" description="Serine-threonine/tyrosine-protein kinase catalytic" evidence="1">
    <location>
        <begin position="29"/>
        <end position="89"/>
    </location>
</feature>
<dbReference type="InterPro" id="IPR001245">
    <property type="entry name" value="Ser-Thr/Tyr_kinase_cat_dom"/>
</dbReference>
<proteinExistence type="predicted"/>